<organism evidence="2 3">
    <name type="scientific">Cymbomonas tetramitiformis</name>
    <dbReference type="NCBI Taxonomy" id="36881"/>
    <lineage>
        <taxon>Eukaryota</taxon>
        <taxon>Viridiplantae</taxon>
        <taxon>Chlorophyta</taxon>
        <taxon>Pyramimonadophyceae</taxon>
        <taxon>Pyramimonadales</taxon>
        <taxon>Pyramimonadaceae</taxon>
        <taxon>Cymbomonas</taxon>
    </lineage>
</organism>
<dbReference type="Proteomes" id="UP001190700">
    <property type="component" value="Unassembled WGS sequence"/>
</dbReference>
<accession>A0AAE0L5I7</accession>
<feature type="compositionally biased region" description="Basic and acidic residues" evidence="1">
    <location>
        <begin position="28"/>
        <end position="41"/>
    </location>
</feature>
<keyword evidence="3" id="KW-1185">Reference proteome</keyword>
<comment type="caution">
    <text evidence="2">The sequence shown here is derived from an EMBL/GenBank/DDBJ whole genome shotgun (WGS) entry which is preliminary data.</text>
</comment>
<protein>
    <submittedName>
        <fullName evidence="2">Uncharacterized protein</fullName>
    </submittedName>
</protein>
<dbReference type="EMBL" id="LGRX02008715">
    <property type="protein sequence ID" value="KAK3272926.1"/>
    <property type="molecule type" value="Genomic_DNA"/>
</dbReference>
<gene>
    <name evidence="2" type="ORF">CYMTET_18805</name>
</gene>
<evidence type="ECO:0000313" key="3">
    <source>
        <dbReference type="Proteomes" id="UP001190700"/>
    </source>
</evidence>
<name>A0AAE0L5I7_9CHLO</name>
<evidence type="ECO:0000313" key="2">
    <source>
        <dbReference type="EMBL" id="KAK3272926.1"/>
    </source>
</evidence>
<feature type="region of interest" description="Disordered" evidence="1">
    <location>
        <begin position="22"/>
        <end position="43"/>
    </location>
</feature>
<reference evidence="2 3" key="1">
    <citation type="journal article" date="2015" name="Genome Biol. Evol.">
        <title>Comparative Genomics of a Bacterivorous Green Alga Reveals Evolutionary Causalities and Consequences of Phago-Mixotrophic Mode of Nutrition.</title>
        <authorList>
            <person name="Burns J.A."/>
            <person name="Paasch A."/>
            <person name="Narechania A."/>
            <person name="Kim E."/>
        </authorList>
    </citation>
    <scope>NUCLEOTIDE SEQUENCE [LARGE SCALE GENOMIC DNA]</scope>
    <source>
        <strain evidence="2 3">PLY_AMNH</strain>
    </source>
</reference>
<proteinExistence type="predicted"/>
<sequence>MFLDYLKRQLAALTRADESAASPRGFTRRADKPGRRMEYRDCPNGGKGGVSAHSFFGEDVENSVFAARFQRAIDNNNSDEFDALCILAGGKPGIVTDVSASSFCEVDGGCLVSAIDEYTDLARGTDGDALHINMFTARNGMPLAEPLRVLYGLI</sequence>
<dbReference type="AlphaFoldDB" id="A0AAE0L5I7"/>
<evidence type="ECO:0000256" key="1">
    <source>
        <dbReference type="SAM" id="MobiDB-lite"/>
    </source>
</evidence>